<organism evidence="5 6">
    <name type="scientific">Moryella indoligenes</name>
    <dbReference type="NCBI Taxonomy" id="371674"/>
    <lineage>
        <taxon>Bacteria</taxon>
        <taxon>Bacillati</taxon>
        <taxon>Bacillota</taxon>
        <taxon>Clostridia</taxon>
        <taxon>Lachnospirales</taxon>
        <taxon>Lachnospiraceae</taxon>
        <taxon>Moryella</taxon>
    </lineage>
</organism>
<evidence type="ECO:0000313" key="6">
    <source>
        <dbReference type="Proteomes" id="UP001241537"/>
    </source>
</evidence>
<keyword evidence="6" id="KW-1185">Reference proteome</keyword>
<evidence type="ECO:0000256" key="4">
    <source>
        <dbReference type="HAMAP-Rule" id="MF_00108"/>
    </source>
</evidence>
<dbReference type="EMBL" id="JAUSTO010000001">
    <property type="protein sequence ID" value="MDQ0151330.1"/>
    <property type="molecule type" value="Genomic_DNA"/>
</dbReference>
<dbReference type="Pfam" id="PF01128">
    <property type="entry name" value="IspD"/>
    <property type="match status" value="1"/>
</dbReference>
<dbReference type="EC" id="2.7.7.60" evidence="4"/>
<dbReference type="FunFam" id="3.90.550.10:FF:000003">
    <property type="entry name" value="2-C-methyl-D-erythritol 4-phosphate cytidylyltransferase"/>
    <property type="match status" value="1"/>
</dbReference>
<sequence>MKKWAGIILAGGSGSRMGSATPKQFLELAGRPLLWHTLRAFSESPVEQLVLVVPGKKHGMERAGRVSGVRPVEMADAAESYVERCRREYVGEWGFEKIAAVVEGGAERYDSVYAGLNALRGSGCEIVAIHDGARPLITAERITASCEAAEIYGACVLAVPVKDTIKRADEELCAAETLPRKQLWAVQTPQSFRYELCLSAYDRMMRDPALLRGVTDDAMVLERCTDTRVKLVMGDYQNLKVTTPEDMLAAEVYLRTRKEKGIS</sequence>
<dbReference type="GO" id="GO:0050518">
    <property type="term" value="F:2-C-methyl-D-erythritol 4-phosphate cytidylyltransferase activity"/>
    <property type="evidence" value="ECO:0007669"/>
    <property type="project" value="UniProtKB-UniRule"/>
</dbReference>
<comment type="similarity">
    <text evidence="4">Belongs to the IspD/TarI cytidylyltransferase family. IspD subfamily.</text>
</comment>
<comment type="caution">
    <text evidence="5">The sequence shown here is derived from an EMBL/GenBank/DDBJ whole genome shotgun (WGS) entry which is preliminary data.</text>
</comment>
<proteinExistence type="inferred from homology"/>
<keyword evidence="2 4" id="KW-0548">Nucleotidyltransferase</keyword>
<reference evidence="5" key="1">
    <citation type="submission" date="2023-07" db="EMBL/GenBank/DDBJ databases">
        <title>Genomic Encyclopedia of Type Strains, Phase IV (KMG-IV): sequencing the most valuable type-strain genomes for metagenomic binning, comparative biology and taxonomic classification.</title>
        <authorList>
            <person name="Goeker M."/>
        </authorList>
    </citation>
    <scope>NUCLEOTIDE SEQUENCE</scope>
    <source>
        <strain evidence="5">DSM 19659</strain>
    </source>
</reference>
<evidence type="ECO:0000313" key="5">
    <source>
        <dbReference type="EMBL" id="MDQ0151330.1"/>
    </source>
</evidence>
<evidence type="ECO:0000256" key="1">
    <source>
        <dbReference type="ARBA" id="ARBA00022679"/>
    </source>
</evidence>
<dbReference type="RefSeq" id="WP_307251712.1">
    <property type="nucleotide sequence ID" value="NZ_JAUSTO010000001.1"/>
</dbReference>
<dbReference type="InterPro" id="IPR029044">
    <property type="entry name" value="Nucleotide-diphossugar_trans"/>
</dbReference>
<comment type="function">
    <text evidence="4">Catalyzes the formation of 4-diphosphocytidyl-2-C-methyl-D-erythritol from CTP and 2-C-methyl-D-erythritol 4-phosphate (MEP).</text>
</comment>
<keyword evidence="3 4" id="KW-0414">Isoprene biosynthesis</keyword>
<keyword evidence="1 4" id="KW-0808">Transferase</keyword>
<feature type="site" description="Positions MEP for the nucleophilic attack" evidence="4">
    <location>
        <position position="240"/>
    </location>
</feature>
<evidence type="ECO:0000256" key="3">
    <source>
        <dbReference type="ARBA" id="ARBA00023229"/>
    </source>
</evidence>
<feature type="site" description="Transition state stabilizer" evidence="4">
    <location>
        <position position="16"/>
    </location>
</feature>
<dbReference type="SUPFAM" id="SSF53448">
    <property type="entry name" value="Nucleotide-diphospho-sugar transferases"/>
    <property type="match status" value="1"/>
</dbReference>
<dbReference type="AlphaFoldDB" id="A0AAE4AJT6"/>
<dbReference type="NCBIfam" id="TIGR00453">
    <property type="entry name" value="ispD"/>
    <property type="match status" value="1"/>
</dbReference>
<dbReference type="HAMAP" id="MF_00108">
    <property type="entry name" value="IspD"/>
    <property type="match status" value="1"/>
</dbReference>
<dbReference type="Gene3D" id="3.90.550.10">
    <property type="entry name" value="Spore Coat Polysaccharide Biosynthesis Protein SpsA, Chain A"/>
    <property type="match status" value="1"/>
</dbReference>
<dbReference type="InterPro" id="IPR034683">
    <property type="entry name" value="IspD/TarI"/>
</dbReference>
<protein>
    <recommendedName>
        <fullName evidence="4">2-C-methyl-D-erythritol 4-phosphate cytidylyltransferase</fullName>
        <ecNumber evidence="4">2.7.7.60</ecNumber>
    </recommendedName>
    <alternativeName>
        <fullName evidence="4">4-diphosphocytidyl-2C-methyl-D-erythritol synthase</fullName>
    </alternativeName>
    <alternativeName>
        <fullName evidence="4">MEP cytidylyltransferase</fullName>
        <shortName evidence="4">MCT</shortName>
    </alternativeName>
</protein>
<dbReference type="Proteomes" id="UP001241537">
    <property type="component" value="Unassembled WGS sequence"/>
</dbReference>
<gene>
    <name evidence="4" type="primary">ispD</name>
    <name evidence="5" type="ORF">J2S20_000004</name>
</gene>
<accession>A0AAE4AJT6</accession>
<feature type="site" description="Positions MEP for the nucleophilic attack" evidence="4">
    <location>
        <position position="180"/>
    </location>
</feature>
<dbReference type="CDD" id="cd02516">
    <property type="entry name" value="CDP-ME_synthetase"/>
    <property type="match status" value="1"/>
</dbReference>
<name>A0AAE4AJT6_9FIRM</name>
<dbReference type="PANTHER" id="PTHR32125">
    <property type="entry name" value="2-C-METHYL-D-ERYTHRITOL 4-PHOSPHATE CYTIDYLYLTRANSFERASE, CHLOROPLASTIC"/>
    <property type="match status" value="1"/>
</dbReference>
<comment type="pathway">
    <text evidence="4">Isoprenoid biosynthesis; isopentenyl diphosphate biosynthesis via DXP pathway; isopentenyl diphosphate from 1-deoxy-D-xylulose 5-phosphate: step 2/6.</text>
</comment>
<dbReference type="InterPro" id="IPR050088">
    <property type="entry name" value="IspD/TarI_cytidylyltransf_bact"/>
</dbReference>
<dbReference type="PANTHER" id="PTHR32125:SF4">
    <property type="entry name" value="2-C-METHYL-D-ERYTHRITOL 4-PHOSPHATE CYTIDYLYLTRANSFERASE, CHLOROPLASTIC"/>
    <property type="match status" value="1"/>
</dbReference>
<dbReference type="InterPro" id="IPR001228">
    <property type="entry name" value="IspD"/>
</dbReference>
<comment type="catalytic activity">
    <reaction evidence="4">
        <text>2-C-methyl-D-erythritol 4-phosphate + CTP + H(+) = 4-CDP-2-C-methyl-D-erythritol + diphosphate</text>
        <dbReference type="Rhea" id="RHEA:13429"/>
        <dbReference type="ChEBI" id="CHEBI:15378"/>
        <dbReference type="ChEBI" id="CHEBI:33019"/>
        <dbReference type="ChEBI" id="CHEBI:37563"/>
        <dbReference type="ChEBI" id="CHEBI:57823"/>
        <dbReference type="ChEBI" id="CHEBI:58262"/>
        <dbReference type="EC" id="2.7.7.60"/>
    </reaction>
</comment>
<feature type="site" description="Transition state stabilizer" evidence="4">
    <location>
        <position position="23"/>
    </location>
</feature>
<dbReference type="GO" id="GO:0019288">
    <property type="term" value="P:isopentenyl diphosphate biosynthetic process, methylerythritol 4-phosphate pathway"/>
    <property type="evidence" value="ECO:0007669"/>
    <property type="project" value="UniProtKB-UniRule"/>
</dbReference>
<evidence type="ECO:0000256" key="2">
    <source>
        <dbReference type="ARBA" id="ARBA00022695"/>
    </source>
</evidence>